<protein>
    <submittedName>
        <fullName evidence="1">Uncharacterized protein</fullName>
    </submittedName>
</protein>
<reference evidence="1 2" key="1">
    <citation type="journal article" date="2021" name="BMC Biol.">
        <title>Horizontally acquired antibacterial genes associated with adaptive radiation of ladybird beetles.</title>
        <authorList>
            <person name="Li H.S."/>
            <person name="Tang X.F."/>
            <person name="Huang Y.H."/>
            <person name="Xu Z.Y."/>
            <person name="Chen M.L."/>
            <person name="Du X.Y."/>
            <person name="Qiu B.Y."/>
            <person name="Chen P.T."/>
            <person name="Zhang W."/>
            <person name="Slipinski A."/>
            <person name="Escalona H.E."/>
            <person name="Waterhouse R.M."/>
            <person name="Zwick A."/>
            <person name="Pang H."/>
        </authorList>
    </citation>
    <scope>NUCLEOTIDE SEQUENCE [LARGE SCALE GENOMIC DNA]</scope>
    <source>
        <strain evidence="1">SYSU2018</strain>
    </source>
</reference>
<name>A0ABD2PH52_9CUCU</name>
<evidence type="ECO:0000313" key="1">
    <source>
        <dbReference type="EMBL" id="KAL3290109.1"/>
    </source>
</evidence>
<keyword evidence="2" id="KW-1185">Reference proteome</keyword>
<dbReference type="EMBL" id="JABFTP020000186">
    <property type="protein sequence ID" value="KAL3290109.1"/>
    <property type="molecule type" value="Genomic_DNA"/>
</dbReference>
<proteinExistence type="predicted"/>
<gene>
    <name evidence="1" type="ORF">HHI36_023477</name>
</gene>
<comment type="caution">
    <text evidence="1">The sequence shown here is derived from an EMBL/GenBank/DDBJ whole genome shotgun (WGS) entry which is preliminary data.</text>
</comment>
<accession>A0ABD2PH52</accession>
<sequence>MRIYKLNEPNITAKYKEIVDRRLRNLEYIWKRGDIEEMWIAFKEVLHNSAKEVCGTIRSDNTRKQTAWWNKELKEQLEMKKTAWRKYLSLRTLEAHEEYKIQGKKVKKLVIKSKQMSRENFGNRMENARAGNQILFFRMLKKLKRDKKDITIEINDKQGRTLTEENDAHMERIF</sequence>
<evidence type="ECO:0000313" key="2">
    <source>
        <dbReference type="Proteomes" id="UP001516400"/>
    </source>
</evidence>
<organism evidence="1 2">
    <name type="scientific">Cryptolaemus montrouzieri</name>
    <dbReference type="NCBI Taxonomy" id="559131"/>
    <lineage>
        <taxon>Eukaryota</taxon>
        <taxon>Metazoa</taxon>
        <taxon>Ecdysozoa</taxon>
        <taxon>Arthropoda</taxon>
        <taxon>Hexapoda</taxon>
        <taxon>Insecta</taxon>
        <taxon>Pterygota</taxon>
        <taxon>Neoptera</taxon>
        <taxon>Endopterygota</taxon>
        <taxon>Coleoptera</taxon>
        <taxon>Polyphaga</taxon>
        <taxon>Cucujiformia</taxon>
        <taxon>Coccinelloidea</taxon>
        <taxon>Coccinellidae</taxon>
        <taxon>Scymninae</taxon>
        <taxon>Scymnini</taxon>
        <taxon>Cryptolaemus</taxon>
    </lineage>
</organism>
<dbReference type="Proteomes" id="UP001516400">
    <property type="component" value="Unassembled WGS sequence"/>
</dbReference>
<dbReference type="AlphaFoldDB" id="A0ABD2PH52"/>